<gene>
    <name evidence="1" type="ORF">FCU45_03990</name>
</gene>
<dbReference type="EMBL" id="SZPX01000002">
    <property type="protein sequence ID" value="TKI70455.1"/>
    <property type="molecule type" value="Genomic_DNA"/>
</dbReference>
<protein>
    <submittedName>
        <fullName evidence="1">Uncharacterized protein</fullName>
    </submittedName>
</protein>
<proteinExistence type="predicted"/>
<accession>A0A4U2Z925</accession>
<comment type="caution">
    <text evidence="1">The sequence shown here is derived from an EMBL/GenBank/DDBJ whole genome shotgun (WGS) entry which is preliminary data.</text>
</comment>
<sequence>MAISDIVLTKKIPSHIITLDSYGACIAGAIFIDDLETLPKNSGFKNMHITPKNESRKFLKDWSENIEDYIVSANIEAVK</sequence>
<dbReference type="OrthoDB" id="9765084at2"/>
<evidence type="ECO:0000313" key="2">
    <source>
        <dbReference type="Proteomes" id="UP000309561"/>
    </source>
</evidence>
<name>A0A4U2Z925_9BACT</name>
<dbReference type="InterPro" id="IPR029063">
    <property type="entry name" value="SAM-dependent_MTases_sf"/>
</dbReference>
<organism evidence="1 2">
    <name type="scientific">Sulfurimonas crateris</name>
    <dbReference type="NCBI Taxonomy" id="2574727"/>
    <lineage>
        <taxon>Bacteria</taxon>
        <taxon>Pseudomonadati</taxon>
        <taxon>Campylobacterota</taxon>
        <taxon>Epsilonproteobacteria</taxon>
        <taxon>Campylobacterales</taxon>
        <taxon>Sulfurimonadaceae</taxon>
        <taxon>Sulfurimonas</taxon>
    </lineage>
</organism>
<dbReference type="RefSeq" id="WP_137012517.1">
    <property type="nucleotide sequence ID" value="NZ_SZPX01000002.1"/>
</dbReference>
<keyword evidence="2" id="KW-1185">Reference proteome</keyword>
<evidence type="ECO:0000313" key="1">
    <source>
        <dbReference type="EMBL" id="TKI70455.1"/>
    </source>
</evidence>
<dbReference type="AlphaFoldDB" id="A0A4U2Z925"/>
<dbReference type="Proteomes" id="UP000309561">
    <property type="component" value="Unassembled WGS sequence"/>
</dbReference>
<dbReference type="Gene3D" id="3.40.50.150">
    <property type="entry name" value="Vaccinia Virus protein VP39"/>
    <property type="match status" value="1"/>
</dbReference>
<reference evidence="1 2" key="1">
    <citation type="submission" date="2019-04" db="EMBL/GenBank/DDBJ databases">
        <title>Sulfurimonas crateris sp. nov. a facultative anaerobic sulfur-oxidizing chemolithautotrophic bacterium isolated from a terrestrial mud vulcano.</title>
        <authorList>
            <person name="Ratnikova N.M."/>
            <person name="Slobodkin A.I."/>
            <person name="Merkel A.Y."/>
            <person name="Novikov A."/>
            <person name="Bonch-Osmolovskaya E.A."/>
            <person name="Slobodkina G.B."/>
        </authorList>
    </citation>
    <scope>NUCLEOTIDE SEQUENCE [LARGE SCALE GENOMIC DNA]</scope>
    <source>
        <strain evidence="1 2">SN118</strain>
    </source>
</reference>